<dbReference type="AlphaFoldDB" id="A2Q2N2"/>
<accession>A2Q2N2</accession>
<evidence type="ECO:0000313" key="1">
    <source>
        <dbReference type="EMBL" id="ABN06162.1"/>
    </source>
</evidence>
<sequence length="46" mass="5327">MMRTPADDEEEEEEDKGLARNACTRHFCCSWLASPFSLTRTAEMFI</sequence>
<proteinExistence type="predicted"/>
<protein>
    <submittedName>
        <fullName evidence="1">Uncharacterized protein</fullName>
    </submittedName>
</protein>
<organism evidence="1">
    <name type="scientific">Medicago truncatula</name>
    <name type="common">Barrel medic</name>
    <name type="synonym">Medicago tribuloides</name>
    <dbReference type="NCBI Taxonomy" id="3880"/>
    <lineage>
        <taxon>Eukaryota</taxon>
        <taxon>Viridiplantae</taxon>
        <taxon>Streptophyta</taxon>
        <taxon>Embryophyta</taxon>
        <taxon>Tracheophyta</taxon>
        <taxon>Spermatophyta</taxon>
        <taxon>Magnoliopsida</taxon>
        <taxon>eudicotyledons</taxon>
        <taxon>Gunneridae</taxon>
        <taxon>Pentapetalae</taxon>
        <taxon>rosids</taxon>
        <taxon>fabids</taxon>
        <taxon>Fabales</taxon>
        <taxon>Fabaceae</taxon>
        <taxon>Papilionoideae</taxon>
        <taxon>50 kb inversion clade</taxon>
        <taxon>NPAAA clade</taxon>
        <taxon>Hologalegina</taxon>
        <taxon>IRL clade</taxon>
        <taxon>Trifolieae</taxon>
        <taxon>Medicago</taxon>
    </lineage>
</organism>
<dbReference type="EMBL" id="AC151521">
    <property type="protein sequence ID" value="ABN06162.1"/>
    <property type="molecule type" value="Genomic_DNA"/>
</dbReference>
<gene>
    <name evidence="1" type="ORF">MtrDRAFT_AC151521g40v2</name>
</gene>
<reference evidence="1" key="1">
    <citation type="submission" date="2004-10" db="EMBL/GenBank/DDBJ databases">
        <authorList>
            <person name="Town C.D."/>
        </authorList>
    </citation>
    <scope>NUCLEOTIDE SEQUENCE</scope>
</reference>
<name>A2Q2N2_MEDTR</name>
<reference evidence="1" key="2">
    <citation type="submission" date="2007-03" db="EMBL/GenBank/DDBJ databases">
        <authorList>
            <consortium name="The International Medicago Genome Annotation Group"/>
        </authorList>
    </citation>
    <scope>NUCLEOTIDE SEQUENCE</scope>
</reference>